<dbReference type="PROSITE" id="PS00028">
    <property type="entry name" value="ZINC_FINGER_C2H2_1"/>
    <property type="match status" value="1"/>
</dbReference>
<accession>A0AAV0ZV75</accession>
<feature type="domain" description="C2H2-type" evidence="2">
    <location>
        <begin position="11"/>
        <end position="38"/>
    </location>
</feature>
<dbReference type="GO" id="GO:0008270">
    <property type="term" value="F:zinc ion binding"/>
    <property type="evidence" value="ECO:0007669"/>
    <property type="project" value="UniProtKB-KW"/>
</dbReference>
<keyword evidence="4" id="KW-1185">Reference proteome</keyword>
<name>A0AAV0ZV75_VICFA</name>
<dbReference type="Proteomes" id="UP001157006">
    <property type="component" value="Chromosome 3"/>
</dbReference>
<gene>
    <name evidence="3" type="ORF">VFH_III013280</name>
</gene>
<sequence length="165" mass="19046">MVTRSDLLNSVACRLCNRVFISTQALVTHIESHMENQEASIRRLYSKKDIIPQRQFSSHCFPLGFHVPLMETQNINDGKTLQPQSMMFPQPRKNQFFNVGSMQMQFPPHVYQLKHLGEESSNDGTKAYIMQLEKPIKKIDFIDLVNNDEDDDNSDVYALDLALKL</sequence>
<protein>
    <recommendedName>
        <fullName evidence="2">C2H2-type domain-containing protein</fullName>
    </recommendedName>
</protein>
<keyword evidence="1" id="KW-0479">Metal-binding</keyword>
<evidence type="ECO:0000313" key="4">
    <source>
        <dbReference type="Proteomes" id="UP001157006"/>
    </source>
</evidence>
<evidence type="ECO:0000256" key="1">
    <source>
        <dbReference type="PROSITE-ProRule" id="PRU00042"/>
    </source>
</evidence>
<organism evidence="3 4">
    <name type="scientific">Vicia faba</name>
    <name type="common">Broad bean</name>
    <name type="synonym">Faba vulgaris</name>
    <dbReference type="NCBI Taxonomy" id="3906"/>
    <lineage>
        <taxon>Eukaryota</taxon>
        <taxon>Viridiplantae</taxon>
        <taxon>Streptophyta</taxon>
        <taxon>Embryophyta</taxon>
        <taxon>Tracheophyta</taxon>
        <taxon>Spermatophyta</taxon>
        <taxon>Magnoliopsida</taxon>
        <taxon>eudicotyledons</taxon>
        <taxon>Gunneridae</taxon>
        <taxon>Pentapetalae</taxon>
        <taxon>rosids</taxon>
        <taxon>fabids</taxon>
        <taxon>Fabales</taxon>
        <taxon>Fabaceae</taxon>
        <taxon>Papilionoideae</taxon>
        <taxon>50 kb inversion clade</taxon>
        <taxon>NPAAA clade</taxon>
        <taxon>Hologalegina</taxon>
        <taxon>IRL clade</taxon>
        <taxon>Fabeae</taxon>
        <taxon>Vicia</taxon>
    </lineage>
</organism>
<reference evidence="3 4" key="1">
    <citation type="submission" date="2023-01" db="EMBL/GenBank/DDBJ databases">
        <authorList>
            <person name="Kreplak J."/>
        </authorList>
    </citation>
    <scope>NUCLEOTIDE SEQUENCE [LARGE SCALE GENOMIC DNA]</scope>
</reference>
<dbReference type="InterPro" id="IPR013087">
    <property type="entry name" value="Znf_C2H2_type"/>
</dbReference>
<dbReference type="PROSITE" id="PS50157">
    <property type="entry name" value="ZINC_FINGER_C2H2_2"/>
    <property type="match status" value="1"/>
</dbReference>
<keyword evidence="1" id="KW-0862">Zinc</keyword>
<dbReference type="AlphaFoldDB" id="A0AAV0ZV75"/>
<keyword evidence="1" id="KW-0863">Zinc-finger</keyword>
<evidence type="ECO:0000259" key="2">
    <source>
        <dbReference type="PROSITE" id="PS50157"/>
    </source>
</evidence>
<proteinExistence type="predicted"/>
<evidence type="ECO:0000313" key="3">
    <source>
        <dbReference type="EMBL" id="CAI8601831.1"/>
    </source>
</evidence>
<dbReference type="EMBL" id="OX451738">
    <property type="protein sequence ID" value="CAI8601831.1"/>
    <property type="molecule type" value="Genomic_DNA"/>
</dbReference>